<dbReference type="InterPro" id="IPR036390">
    <property type="entry name" value="WH_DNA-bd_sf"/>
</dbReference>
<dbReference type="InterPro" id="IPR000835">
    <property type="entry name" value="HTH_MarR-typ"/>
</dbReference>
<dbReference type="EMBL" id="CP019697">
    <property type="protein sequence ID" value="AQS51324.1"/>
    <property type="molecule type" value="Genomic_DNA"/>
</dbReference>
<evidence type="ECO:0000256" key="2">
    <source>
        <dbReference type="ARBA" id="ARBA00023125"/>
    </source>
</evidence>
<sequence>MLLNDLPFASTQPDLPDLEGRLKPSACHHLRTWLRYLSCGRLIENEIRSRLRREFNTTLPRYEVMAQLEQFPQGIKMSDLSRHMMVTNGNITGIADQLVKEGLVQRVQLPRDRRSALLKLTSKGQKHLQAMSNAHNEWVCSVFGKLSEAQIDAMMSSLEELKKHSQDFTQPSH</sequence>
<dbReference type="InterPro" id="IPR023187">
    <property type="entry name" value="Tscrpt_reg_MarR-type_CS"/>
</dbReference>
<dbReference type="PROSITE" id="PS50995">
    <property type="entry name" value="HTH_MARR_2"/>
    <property type="match status" value="1"/>
</dbReference>
<dbReference type="Proteomes" id="UP000189369">
    <property type="component" value="Chromosome"/>
</dbReference>
<dbReference type="Pfam" id="PF01047">
    <property type="entry name" value="MarR"/>
    <property type="match status" value="1"/>
</dbReference>
<dbReference type="GO" id="GO:0003677">
    <property type="term" value="F:DNA binding"/>
    <property type="evidence" value="ECO:0007669"/>
    <property type="project" value="UniProtKB-KW"/>
</dbReference>
<dbReference type="PANTHER" id="PTHR33164">
    <property type="entry name" value="TRANSCRIPTIONAL REGULATOR, MARR FAMILY"/>
    <property type="match status" value="1"/>
</dbReference>
<evidence type="ECO:0000313" key="6">
    <source>
        <dbReference type="Proteomes" id="UP000189369"/>
    </source>
</evidence>
<dbReference type="AlphaFoldDB" id="A0A1U9K018"/>
<gene>
    <name evidence="5" type="ORF">PAEH1_06720</name>
</gene>
<dbReference type="PRINTS" id="PR00598">
    <property type="entry name" value="HTHMARR"/>
</dbReference>
<dbReference type="GO" id="GO:0006950">
    <property type="term" value="P:response to stress"/>
    <property type="evidence" value="ECO:0007669"/>
    <property type="project" value="TreeGrafter"/>
</dbReference>
<evidence type="ECO:0000259" key="4">
    <source>
        <dbReference type="PROSITE" id="PS50995"/>
    </source>
</evidence>
<proteinExistence type="predicted"/>
<accession>A0A1U9K018</accession>
<dbReference type="KEGG" id="phn:PAEH1_06720"/>
<protein>
    <submittedName>
        <fullName evidence="5">MarR family transcriptional regulator</fullName>
    </submittedName>
</protein>
<dbReference type="PANTHER" id="PTHR33164:SF43">
    <property type="entry name" value="HTH-TYPE TRANSCRIPTIONAL REPRESSOR YETL"/>
    <property type="match status" value="1"/>
</dbReference>
<dbReference type="SUPFAM" id="SSF46785">
    <property type="entry name" value="Winged helix' DNA-binding domain"/>
    <property type="match status" value="1"/>
</dbReference>
<keyword evidence="1" id="KW-0805">Transcription regulation</keyword>
<name>A0A1U9K018_9BURK</name>
<evidence type="ECO:0000313" key="5">
    <source>
        <dbReference type="EMBL" id="AQS51324.1"/>
    </source>
</evidence>
<keyword evidence="3" id="KW-0804">Transcription</keyword>
<evidence type="ECO:0000256" key="1">
    <source>
        <dbReference type="ARBA" id="ARBA00023015"/>
    </source>
</evidence>
<dbReference type="PROSITE" id="PS01117">
    <property type="entry name" value="HTH_MARR_1"/>
    <property type="match status" value="1"/>
</dbReference>
<dbReference type="GO" id="GO:0003700">
    <property type="term" value="F:DNA-binding transcription factor activity"/>
    <property type="evidence" value="ECO:0007669"/>
    <property type="project" value="InterPro"/>
</dbReference>
<dbReference type="InterPro" id="IPR039422">
    <property type="entry name" value="MarR/SlyA-like"/>
</dbReference>
<dbReference type="SMART" id="SM00347">
    <property type="entry name" value="HTH_MARR"/>
    <property type="match status" value="1"/>
</dbReference>
<evidence type="ECO:0000256" key="3">
    <source>
        <dbReference type="ARBA" id="ARBA00023163"/>
    </source>
</evidence>
<keyword evidence="2" id="KW-0238">DNA-binding</keyword>
<reference evidence="5 6" key="1">
    <citation type="submission" date="2017-01" db="EMBL/GenBank/DDBJ databases">
        <title>Complete Genome Sequence of Paenalcaligenes hominis, Isolated from a paraplegic Patient with neurogenic bladder.</title>
        <authorList>
            <person name="Mukhopadhyay R."/>
            <person name="Joaquin J."/>
            <person name="Hogue R."/>
            <person name="Kilaru A."/>
            <person name="Jospin G."/>
            <person name="Mars K."/>
            <person name="Eisen J.A."/>
            <person name="Chaturvedi V."/>
        </authorList>
    </citation>
    <scope>NUCLEOTIDE SEQUENCE [LARGE SCALE GENOMIC DNA]</scope>
    <source>
        <strain evidence="5 6">15S00501</strain>
    </source>
</reference>
<organism evidence="5 6">
    <name type="scientific">Paenalcaligenes hominis</name>
    <dbReference type="NCBI Taxonomy" id="643674"/>
    <lineage>
        <taxon>Bacteria</taxon>
        <taxon>Pseudomonadati</taxon>
        <taxon>Pseudomonadota</taxon>
        <taxon>Betaproteobacteria</taxon>
        <taxon>Burkholderiales</taxon>
        <taxon>Alcaligenaceae</taxon>
        <taxon>Paenalcaligenes</taxon>
    </lineage>
</organism>
<dbReference type="STRING" id="643674.PAEH1_06720"/>
<dbReference type="OrthoDB" id="9787636at2"/>
<dbReference type="InterPro" id="IPR036388">
    <property type="entry name" value="WH-like_DNA-bd_sf"/>
</dbReference>
<dbReference type="Gene3D" id="1.10.10.10">
    <property type="entry name" value="Winged helix-like DNA-binding domain superfamily/Winged helix DNA-binding domain"/>
    <property type="match status" value="1"/>
</dbReference>
<feature type="domain" description="HTH marR-type" evidence="4">
    <location>
        <begin position="23"/>
        <end position="163"/>
    </location>
</feature>